<dbReference type="SUPFAM" id="SSF51658">
    <property type="entry name" value="Xylose isomerase-like"/>
    <property type="match status" value="1"/>
</dbReference>
<name>A0ABT7L548_9BACI</name>
<comment type="caution">
    <text evidence="2">The sequence shown here is derived from an EMBL/GenBank/DDBJ whole genome shotgun (WGS) entry which is preliminary data.</text>
</comment>
<keyword evidence="3" id="KW-1185">Reference proteome</keyword>
<evidence type="ECO:0000313" key="3">
    <source>
        <dbReference type="Proteomes" id="UP001235343"/>
    </source>
</evidence>
<accession>A0ABT7L548</accession>
<dbReference type="InterPro" id="IPR036237">
    <property type="entry name" value="Xyl_isomerase-like_sf"/>
</dbReference>
<dbReference type="InterPro" id="IPR013022">
    <property type="entry name" value="Xyl_isomerase-like_TIM-brl"/>
</dbReference>
<feature type="domain" description="Xylose isomerase-like TIM barrel" evidence="1">
    <location>
        <begin position="20"/>
        <end position="237"/>
    </location>
</feature>
<dbReference type="PANTHER" id="PTHR12110:SF41">
    <property type="entry name" value="INOSOSE DEHYDRATASE"/>
    <property type="match status" value="1"/>
</dbReference>
<dbReference type="Proteomes" id="UP001235343">
    <property type="component" value="Unassembled WGS sequence"/>
</dbReference>
<dbReference type="InterPro" id="IPR050312">
    <property type="entry name" value="IolE/XylAMocC-like"/>
</dbReference>
<evidence type="ECO:0000259" key="1">
    <source>
        <dbReference type="Pfam" id="PF01261"/>
    </source>
</evidence>
<evidence type="ECO:0000313" key="2">
    <source>
        <dbReference type="EMBL" id="MDL4840307.1"/>
    </source>
</evidence>
<reference evidence="2 3" key="1">
    <citation type="submission" date="2023-06" db="EMBL/GenBank/DDBJ databases">
        <title>Aquibacillus rhizosphaerae LR5S19.</title>
        <authorList>
            <person name="Sun J.-Q."/>
        </authorList>
    </citation>
    <scope>NUCLEOTIDE SEQUENCE [LARGE SCALE GENOMIC DNA]</scope>
    <source>
        <strain evidence="2 3">LR5S19</strain>
    </source>
</reference>
<dbReference type="Pfam" id="PF01261">
    <property type="entry name" value="AP_endonuc_2"/>
    <property type="match status" value="1"/>
</dbReference>
<dbReference type="Gene3D" id="3.20.20.150">
    <property type="entry name" value="Divalent-metal-dependent TIM barrel enzymes"/>
    <property type="match status" value="1"/>
</dbReference>
<organism evidence="2 3">
    <name type="scientific">Aquibacillus rhizosphaerae</name>
    <dbReference type="NCBI Taxonomy" id="3051431"/>
    <lineage>
        <taxon>Bacteria</taxon>
        <taxon>Bacillati</taxon>
        <taxon>Bacillota</taxon>
        <taxon>Bacilli</taxon>
        <taxon>Bacillales</taxon>
        <taxon>Bacillaceae</taxon>
        <taxon>Aquibacillus</taxon>
    </lineage>
</organism>
<protein>
    <submittedName>
        <fullName evidence="2">TIM barrel protein</fullName>
    </submittedName>
</protein>
<sequence>MFKLGLCSVTFRNHSVDQVIDLAKKASLQGIEWGADIHVPPGSLQHAKEVKNKTTNAKLEVVSYGSYYRVGDENEYSFKEILETALELSAPAIRVWAGTLGSQEATNVYREKVVEDAKRIGNLADKQGVTVHFEYHGNTLTDTMESAKQLMEEVNHSNIYLYWQPAVGRTIDDRLASIQTIETWLSHVHVFHWTPTDRLSLHEGKEEWNKYLNEIKKYDKDNYLFMEFVKNDSEDQFLKDATTLHELVSK</sequence>
<dbReference type="EMBL" id="JASTZU010000025">
    <property type="protein sequence ID" value="MDL4840307.1"/>
    <property type="molecule type" value="Genomic_DNA"/>
</dbReference>
<dbReference type="RefSeq" id="WP_285931328.1">
    <property type="nucleotide sequence ID" value="NZ_JASTZU010000025.1"/>
</dbReference>
<proteinExistence type="predicted"/>
<dbReference type="PANTHER" id="PTHR12110">
    <property type="entry name" value="HYDROXYPYRUVATE ISOMERASE"/>
    <property type="match status" value="1"/>
</dbReference>
<gene>
    <name evidence="2" type="ORF">QQS35_07530</name>
</gene>